<accession>A0A1G6NZN0</accession>
<sequence length="40" mass="4790">MRSPGHRANILNKDYKELGVGYCRKEGTEFTHYWIQMFRG</sequence>
<dbReference type="PANTHER" id="PTHR31157">
    <property type="entry name" value="SCP DOMAIN-CONTAINING PROTEIN"/>
    <property type="match status" value="1"/>
</dbReference>
<evidence type="ECO:0000259" key="1">
    <source>
        <dbReference type="Pfam" id="PF00188"/>
    </source>
</evidence>
<dbReference type="EMBL" id="FMYW01000018">
    <property type="protein sequence ID" value="SDC73188.1"/>
    <property type="molecule type" value="Genomic_DNA"/>
</dbReference>
<evidence type="ECO:0000313" key="2">
    <source>
        <dbReference type="EMBL" id="SDC73188.1"/>
    </source>
</evidence>
<protein>
    <submittedName>
        <fullName evidence="2">Cysteine-rich secretory protein family protein</fullName>
    </submittedName>
</protein>
<reference evidence="3" key="1">
    <citation type="submission" date="2016-10" db="EMBL/GenBank/DDBJ databases">
        <authorList>
            <person name="Varghese N."/>
            <person name="Submissions S."/>
        </authorList>
    </citation>
    <scope>NUCLEOTIDE SEQUENCE [LARGE SCALE GENOMIC DNA]</scope>
    <source>
        <strain evidence="3">DSM 11005</strain>
    </source>
</reference>
<dbReference type="Proteomes" id="UP000198943">
    <property type="component" value="Unassembled WGS sequence"/>
</dbReference>
<keyword evidence="3" id="KW-1185">Reference proteome</keyword>
<gene>
    <name evidence="2" type="ORF">SAMN04487864_11815</name>
</gene>
<dbReference type="PANTHER" id="PTHR31157:SF1">
    <property type="entry name" value="SCP DOMAIN-CONTAINING PROTEIN"/>
    <property type="match status" value="1"/>
</dbReference>
<dbReference type="Pfam" id="PF00188">
    <property type="entry name" value="CAP"/>
    <property type="match status" value="1"/>
</dbReference>
<dbReference type="InterPro" id="IPR014044">
    <property type="entry name" value="CAP_dom"/>
</dbReference>
<dbReference type="AlphaFoldDB" id="A0A1G6NZN0"/>
<dbReference type="Gene3D" id="3.40.33.10">
    <property type="entry name" value="CAP"/>
    <property type="match status" value="1"/>
</dbReference>
<name>A0A1G6NZN0_9FIRM</name>
<dbReference type="OrthoDB" id="9783944at2"/>
<dbReference type="InterPro" id="IPR035940">
    <property type="entry name" value="CAP_sf"/>
</dbReference>
<dbReference type="SUPFAM" id="SSF55797">
    <property type="entry name" value="PR-1-like"/>
    <property type="match status" value="1"/>
</dbReference>
<feature type="domain" description="SCP" evidence="1">
    <location>
        <begin position="1"/>
        <end position="38"/>
    </location>
</feature>
<organism evidence="2 3">
    <name type="scientific">Succiniclasticum ruminis</name>
    <dbReference type="NCBI Taxonomy" id="40841"/>
    <lineage>
        <taxon>Bacteria</taxon>
        <taxon>Bacillati</taxon>
        <taxon>Bacillota</taxon>
        <taxon>Negativicutes</taxon>
        <taxon>Acidaminococcales</taxon>
        <taxon>Acidaminococcaceae</taxon>
        <taxon>Succiniclasticum</taxon>
    </lineage>
</organism>
<proteinExistence type="predicted"/>
<evidence type="ECO:0000313" key="3">
    <source>
        <dbReference type="Proteomes" id="UP000198943"/>
    </source>
</evidence>